<dbReference type="SUPFAM" id="SSF55347">
    <property type="entry name" value="Glyceraldehyde-3-phosphate dehydrogenase-like, C-terminal domain"/>
    <property type="match status" value="1"/>
</dbReference>
<dbReference type="STRING" id="530564.Psta_1926"/>
<dbReference type="Gene3D" id="3.40.50.720">
    <property type="entry name" value="NAD(P)-binding Rossmann-like Domain"/>
    <property type="match status" value="1"/>
</dbReference>
<dbReference type="Proteomes" id="UP000001887">
    <property type="component" value="Chromosome"/>
</dbReference>
<dbReference type="GO" id="GO:0000166">
    <property type="term" value="F:nucleotide binding"/>
    <property type="evidence" value="ECO:0007669"/>
    <property type="project" value="InterPro"/>
</dbReference>
<dbReference type="EMBL" id="CP001848">
    <property type="protein sequence ID" value="ADB16600.1"/>
    <property type="molecule type" value="Genomic_DNA"/>
</dbReference>
<dbReference type="Pfam" id="PF01408">
    <property type="entry name" value="GFO_IDH_MocA"/>
    <property type="match status" value="1"/>
</dbReference>
<dbReference type="SUPFAM" id="SSF51735">
    <property type="entry name" value="NAD(P)-binding Rossmann-fold domains"/>
    <property type="match status" value="1"/>
</dbReference>
<accession>D2R0K2</accession>
<dbReference type="Gene3D" id="3.30.360.10">
    <property type="entry name" value="Dihydrodipicolinate Reductase, domain 2"/>
    <property type="match status" value="1"/>
</dbReference>
<organism evidence="4 5">
    <name type="scientific">Pirellula staleyi (strain ATCC 27377 / DSM 6068 / ICPB 4128)</name>
    <name type="common">Pirella staleyi</name>
    <dbReference type="NCBI Taxonomy" id="530564"/>
    <lineage>
        <taxon>Bacteria</taxon>
        <taxon>Pseudomonadati</taxon>
        <taxon>Planctomycetota</taxon>
        <taxon>Planctomycetia</taxon>
        <taxon>Pirellulales</taxon>
        <taxon>Pirellulaceae</taxon>
        <taxon>Pirellula</taxon>
    </lineage>
</organism>
<dbReference type="InterPro" id="IPR036291">
    <property type="entry name" value="NAD(P)-bd_dom_sf"/>
</dbReference>
<dbReference type="PROSITE" id="PS51318">
    <property type="entry name" value="TAT"/>
    <property type="match status" value="1"/>
</dbReference>
<feature type="domain" description="GFO/IDH/MocA-like oxidoreductase" evidence="3">
    <location>
        <begin position="184"/>
        <end position="335"/>
    </location>
</feature>
<name>D2R0K2_PIRSD</name>
<evidence type="ECO:0000313" key="4">
    <source>
        <dbReference type="EMBL" id="ADB16600.1"/>
    </source>
</evidence>
<reference evidence="4 5" key="1">
    <citation type="journal article" date="2009" name="Stand. Genomic Sci.">
        <title>Complete genome sequence of Pirellula staleyi type strain (ATCC 27377).</title>
        <authorList>
            <person name="Clum A."/>
            <person name="Tindall B.J."/>
            <person name="Sikorski J."/>
            <person name="Ivanova N."/>
            <person name="Mavrommatis K."/>
            <person name="Lucas S."/>
            <person name="Glavina del Rio T."/>
            <person name="Nolan M."/>
            <person name="Chen F."/>
            <person name="Tice H."/>
            <person name="Pitluck S."/>
            <person name="Cheng J.F."/>
            <person name="Chertkov O."/>
            <person name="Brettin T."/>
            <person name="Han C."/>
            <person name="Detter J.C."/>
            <person name="Kuske C."/>
            <person name="Bruce D."/>
            <person name="Goodwin L."/>
            <person name="Ovchinikova G."/>
            <person name="Pati A."/>
            <person name="Mikhailova N."/>
            <person name="Chen A."/>
            <person name="Palaniappan K."/>
            <person name="Land M."/>
            <person name="Hauser L."/>
            <person name="Chang Y.J."/>
            <person name="Jeffries C.D."/>
            <person name="Chain P."/>
            <person name="Rohde M."/>
            <person name="Goker M."/>
            <person name="Bristow J."/>
            <person name="Eisen J.A."/>
            <person name="Markowitz V."/>
            <person name="Hugenholtz P."/>
            <person name="Kyrpides N.C."/>
            <person name="Klenk H.P."/>
            <person name="Lapidus A."/>
        </authorList>
    </citation>
    <scope>NUCLEOTIDE SEQUENCE [LARGE SCALE GENOMIC DNA]</scope>
    <source>
        <strain evidence="5">ATCC 27377 / DSM 6068 / ICPB 4128</strain>
    </source>
</reference>
<feature type="domain" description="Gfo/Idh/MocA-like oxidoreductase N-terminal" evidence="2">
    <location>
        <begin position="48"/>
        <end position="168"/>
    </location>
</feature>
<dbReference type="AlphaFoldDB" id="D2R0K2"/>
<evidence type="ECO:0000259" key="2">
    <source>
        <dbReference type="Pfam" id="PF01408"/>
    </source>
</evidence>
<feature type="signal peptide" evidence="1">
    <location>
        <begin position="1"/>
        <end position="31"/>
    </location>
</feature>
<dbReference type="KEGG" id="psl:Psta_1926"/>
<dbReference type="InterPro" id="IPR000683">
    <property type="entry name" value="Gfo/Idh/MocA-like_OxRdtase_N"/>
</dbReference>
<dbReference type="InterPro" id="IPR055170">
    <property type="entry name" value="GFO_IDH_MocA-like_dom"/>
</dbReference>
<keyword evidence="1" id="KW-0732">Signal</keyword>
<dbReference type="eggNOG" id="COG0673">
    <property type="taxonomic scope" value="Bacteria"/>
</dbReference>
<feature type="chain" id="PRO_5003034477" evidence="1">
    <location>
        <begin position="32"/>
        <end position="436"/>
    </location>
</feature>
<dbReference type="InterPro" id="IPR006311">
    <property type="entry name" value="TAT_signal"/>
</dbReference>
<evidence type="ECO:0000256" key="1">
    <source>
        <dbReference type="SAM" id="SignalP"/>
    </source>
</evidence>
<keyword evidence="5" id="KW-1185">Reference proteome</keyword>
<proteinExistence type="predicted"/>
<dbReference type="PANTHER" id="PTHR43818">
    <property type="entry name" value="BCDNA.GH03377"/>
    <property type="match status" value="1"/>
</dbReference>
<evidence type="ECO:0000313" key="5">
    <source>
        <dbReference type="Proteomes" id="UP000001887"/>
    </source>
</evidence>
<dbReference type="InterPro" id="IPR050463">
    <property type="entry name" value="Gfo/Idh/MocA_oxidrdct_glycsds"/>
</dbReference>
<dbReference type="Pfam" id="PF22725">
    <property type="entry name" value="GFO_IDH_MocA_C3"/>
    <property type="match status" value="1"/>
</dbReference>
<dbReference type="OrthoDB" id="9788246at2"/>
<sequence length="436" mass="47159" precursor="true">MPSPAIDRRSFLQLVAAATAASSLPATLALVADETTPVSKSAAEIPVVGIMGVNGRGSALAKAFMTAGAQVGYIADVDERAAAKGLELVKGQQQLAPTITDDFRRILDDKAIDILVVAAPNHWHAPAAIAGCNAGKHVYVEKPCSHNPHEGELAVAAARKAGRIVAMGSQRRSWTAIQEAIGKIHAGEIGPVHYARAWYNNRRPNIGHGVVETPPSWLNWKLWQGPAPERPFKNNLVHYNWHWHWHYGNGELGNNGVHALDVARWGLGVDFPIEVTSGGGKYRHDDDQETPDTHLVTFNFPQKKTVSWEGLSWSPLGSMANQFGVSFHGEEGSIVIVDAGYKVFDLKNKEIGAVTGEGGDVGHVVNFLKCTKSLELPPADILDGHKSTLLCHLGNIAHRVKRVLTTSEKDGSIVGDEKAAALWKREYREGMEPKVG</sequence>
<protein>
    <submittedName>
        <fullName evidence="4">Oxidoreductase domain protein</fullName>
    </submittedName>
</protein>
<dbReference type="PANTHER" id="PTHR43818:SF5">
    <property type="entry name" value="OXIDOREDUCTASE FAMILY PROTEIN"/>
    <property type="match status" value="1"/>
</dbReference>
<gene>
    <name evidence="4" type="ordered locus">Psta_1926</name>
</gene>
<dbReference type="HOGENOM" id="CLU_023194_24_0_0"/>
<evidence type="ECO:0000259" key="3">
    <source>
        <dbReference type="Pfam" id="PF22725"/>
    </source>
</evidence>